<dbReference type="InterPro" id="IPR008266">
    <property type="entry name" value="Tyr_kinase_AS"/>
</dbReference>
<gene>
    <name evidence="3" type="ORF">IWQ62_003810</name>
</gene>
<protein>
    <recommendedName>
        <fullName evidence="2">Fungal-type protein kinase domain-containing protein</fullName>
    </recommendedName>
</protein>
<evidence type="ECO:0000259" key="2">
    <source>
        <dbReference type="Pfam" id="PF17667"/>
    </source>
</evidence>
<dbReference type="OrthoDB" id="2747778at2759"/>
<accession>A0A9W8AQ81</accession>
<dbReference type="PANTHER" id="PTHR38248:SF2">
    <property type="entry name" value="FUNK1 11"/>
    <property type="match status" value="1"/>
</dbReference>
<feature type="region of interest" description="Disordered" evidence="1">
    <location>
        <begin position="69"/>
        <end position="92"/>
    </location>
</feature>
<dbReference type="InterPro" id="IPR011009">
    <property type="entry name" value="Kinase-like_dom_sf"/>
</dbReference>
<name>A0A9W8AQ81_9FUNG</name>
<evidence type="ECO:0000313" key="4">
    <source>
        <dbReference type="Proteomes" id="UP001150925"/>
    </source>
</evidence>
<comment type="caution">
    <text evidence="3">The sequence shown here is derived from an EMBL/GenBank/DDBJ whole genome shotgun (WGS) entry which is preliminary data.</text>
</comment>
<dbReference type="SUPFAM" id="SSF56112">
    <property type="entry name" value="Protein kinase-like (PK-like)"/>
    <property type="match status" value="1"/>
</dbReference>
<dbReference type="Proteomes" id="UP001150925">
    <property type="component" value="Unassembled WGS sequence"/>
</dbReference>
<dbReference type="Pfam" id="PF17667">
    <property type="entry name" value="Pkinase_fungal"/>
    <property type="match status" value="1"/>
</dbReference>
<feature type="domain" description="Fungal-type protein kinase" evidence="2">
    <location>
        <begin position="157"/>
        <end position="252"/>
    </location>
</feature>
<sequence length="454" mass="50931">MPNEVRIFNRIREKDLKLKKPLTGKGIPEMVYGGTVCVQAEYVYGDTDQAGQWCYDTVSRYCGEFKANTSAGSNQSPSTDQGESANSGNNENDNEFVERVHQRLLLTPVCESMATLHPHGTQSRSEIPIELSPREASDLCDDVKDIFQGLFLIIYGLYRAYGIYHRDLSEGNVLMVKIEVADPTNSKGKKIILNPLVIDFDHARFSDDVADSMSSRTGTLPFMSILNLAGRSDKLSFLDECESFLYLYLWKCTIGFTCRQVSPPAVRKSTQSTHGRTSHSTFEEKAVHQWATNASPNTIEDAKRSHMDSKENFTIVLKGLRPEFKRLRPLFHNLRKALFTWTGGSGALVTEVEKTTAKVITGSMNQGTSGAGPPKLASKMEAKGTVDALAAFHQWYNEGDMERTEIDSAEMFEVEEYDPLLKRYDYEEEVLKKFHALMKPKGNTQKQLSDIVEG</sequence>
<feature type="region of interest" description="Disordered" evidence="1">
    <location>
        <begin position="266"/>
        <end position="285"/>
    </location>
</feature>
<proteinExistence type="predicted"/>
<dbReference type="GO" id="GO:0004672">
    <property type="term" value="F:protein kinase activity"/>
    <property type="evidence" value="ECO:0007669"/>
    <property type="project" value="InterPro"/>
</dbReference>
<feature type="compositionally biased region" description="Polar residues" evidence="1">
    <location>
        <begin position="69"/>
        <end position="91"/>
    </location>
</feature>
<organism evidence="3 4">
    <name type="scientific">Dispira parvispora</name>
    <dbReference type="NCBI Taxonomy" id="1520584"/>
    <lineage>
        <taxon>Eukaryota</taxon>
        <taxon>Fungi</taxon>
        <taxon>Fungi incertae sedis</taxon>
        <taxon>Zoopagomycota</taxon>
        <taxon>Kickxellomycotina</taxon>
        <taxon>Dimargaritomycetes</taxon>
        <taxon>Dimargaritales</taxon>
        <taxon>Dimargaritaceae</taxon>
        <taxon>Dispira</taxon>
    </lineage>
</organism>
<reference evidence="3" key="1">
    <citation type="submission" date="2022-07" db="EMBL/GenBank/DDBJ databases">
        <title>Phylogenomic reconstructions and comparative analyses of Kickxellomycotina fungi.</title>
        <authorList>
            <person name="Reynolds N.K."/>
            <person name="Stajich J.E."/>
            <person name="Barry K."/>
            <person name="Grigoriev I.V."/>
            <person name="Crous P."/>
            <person name="Smith M.E."/>
        </authorList>
    </citation>
    <scope>NUCLEOTIDE SEQUENCE</scope>
    <source>
        <strain evidence="3">RSA 1196</strain>
    </source>
</reference>
<dbReference type="Gene3D" id="1.10.510.10">
    <property type="entry name" value="Transferase(Phosphotransferase) domain 1"/>
    <property type="match status" value="1"/>
</dbReference>
<keyword evidence="4" id="KW-1185">Reference proteome</keyword>
<dbReference type="InterPro" id="IPR040976">
    <property type="entry name" value="Pkinase_fungal"/>
</dbReference>
<dbReference type="AlphaFoldDB" id="A0A9W8AQ81"/>
<dbReference type="EMBL" id="JANBPY010001107">
    <property type="protein sequence ID" value="KAJ1961591.1"/>
    <property type="molecule type" value="Genomic_DNA"/>
</dbReference>
<evidence type="ECO:0000313" key="3">
    <source>
        <dbReference type="EMBL" id="KAJ1961591.1"/>
    </source>
</evidence>
<dbReference type="PANTHER" id="PTHR38248">
    <property type="entry name" value="FUNK1 6"/>
    <property type="match status" value="1"/>
</dbReference>
<dbReference type="PROSITE" id="PS00109">
    <property type="entry name" value="PROTEIN_KINASE_TYR"/>
    <property type="match status" value="1"/>
</dbReference>
<feature type="compositionally biased region" description="Polar residues" evidence="1">
    <location>
        <begin position="268"/>
        <end position="280"/>
    </location>
</feature>
<evidence type="ECO:0000256" key="1">
    <source>
        <dbReference type="SAM" id="MobiDB-lite"/>
    </source>
</evidence>